<comment type="caution">
    <text evidence="3">The sequence shown here is derived from an EMBL/GenBank/DDBJ whole genome shotgun (WGS) entry which is preliminary data.</text>
</comment>
<dbReference type="Proteomes" id="UP000266568">
    <property type="component" value="Unassembled WGS sequence"/>
</dbReference>
<dbReference type="RefSeq" id="WP_119034855.1">
    <property type="nucleotide sequence ID" value="NZ_QXDC01000002.1"/>
</dbReference>
<feature type="transmembrane region" description="Helical" evidence="2">
    <location>
        <begin position="333"/>
        <end position="354"/>
    </location>
</feature>
<proteinExistence type="predicted"/>
<feature type="transmembrane region" description="Helical" evidence="2">
    <location>
        <begin position="266"/>
        <end position="285"/>
    </location>
</feature>
<keyword evidence="2" id="KW-0472">Membrane</keyword>
<evidence type="ECO:0000313" key="3">
    <source>
        <dbReference type="EMBL" id="RIA46799.1"/>
    </source>
</evidence>
<name>A0A397PG34_9SPHN</name>
<dbReference type="Pfam" id="PF13687">
    <property type="entry name" value="DUF4153"/>
    <property type="match status" value="1"/>
</dbReference>
<reference evidence="3 4" key="1">
    <citation type="submission" date="2018-08" db="EMBL/GenBank/DDBJ databases">
        <title>Genomic Encyclopedia of Type Strains, Phase IV (KMG-IV): sequencing the most valuable type-strain genomes for metagenomic binning, comparative biology and taxonomic classification.</title>
        <authorList>
            <person name="Goeker M."/>
        </authorList>
    </citation>
    <scope>NUCLEOTIDE SEQUENCE [LARGE SCALE GENOMIC DNA]</scope>
    <source>
        <strain evidence="3 4">DSM 25527</strain>
    </source>
</reference>
<keyword evidence="2" id="KW-1133">Transmembrane helix</keyword>
<evidence type="ECO:0000256" key="2">
    <source>
        <dbReference type="SAM" id="Phobius"/>
    </source>
</evidence>
<feature type="transmembrane region" description="Helical" evidence="2">
    <location>
        <begin position="79"/>
        <end position="96"/>
    </location>
</feature>
<dbReference type="InterPro" id="IPR025291">
    <property type="entry name" value="DUF4153"/>
</dbReference>
<keyword evidence="4" id="KW-1185">Reference proteome</keyword>
<feature type="transmembrane region" description="Helical" evidence="2">
    <location>
        <begin position="143"/>
        <end position="165"/>
    </location>
</feature>
<evidence type="ECO:0000313" key="4">
    <source>
        <dbReference type="Proteomes" id="UP000266568"/>
    </source>
</evidence>
<feature type="transmembrane region" description="Helical" evidence="2">
    <location>
        <begin position="56"/>
        <end position="73"/>
    </location>
</feature>
<feature type="transmembrane region" description="Helical" evidence="2">
    <location>
        <begin position="361"/>
        <end position="380"/>
    </location>
</feature>
<accession>A0A397PG34</accession>
<feature type="transmembrane region" description="Helical" evidence="2">
    <location>
        <begin position="7"/>
        <end position="24"/>
    </location>
</feature>
<dbReference type="AlphaFoldDB" id="A0A397PG34"/>
<feature type="compositionally biased region" description="Pro residues" evidence="1">
    <location>
        <begin position="493"/>
        <end position="508"/>
    </location>
</feature>
<feature type="transmembrane region" description="Helical" evidence="2">
    <location>
        <begin position="297"/>
        <end position="317"/>
    </location>
</feature>
<protein>
    <submittedName>
        <fullName evidence="3">Uncharacterized protein DUF4173</fullName>
    </submittedName>
</protein>
<feature type="transmembrane region" description="Helical" evidence="2">
    <location>
        <begin position="30"/>
        <end position="49"/>
    </location>
</feature>
<dbReference type="OrthoDB" id="7280060at2"/>
<organism evidence="3 4">
    <name type="scientific">Hephaestia caeni</name>
    <dbReference type="NCBI Taxonomy" id="645617"/>
    <lineage>
        <taxon>Bacteria</taxon>
        <taxon>Pseudomonadati</taxon>
        <taxon>Pseudomonadota</taxon>
        <taxon>Alphaproteobacteria</taxon>
        <taxon>Sphingomonadales</taxon>
        <taxon>Sphingomonadaceae</taxon>
        <taxon>Hephaestia</taxon>
    </lineage>
</organism>
<keyword evidence="2" id="KW-0812">Transmembrane</keyword>
<sequence>MSAARHTFLAKPIAAIALIALAQALFYDQWWGATLGGFALAWIVALVVVRRDVRRSGPALLALGGAVAMAAVLVDDPSLLAWVLFWSAVATAALVPRRGIDNAAIWIVRLLAHGTFGLAQPFGDLVRLTRRRVPSQAASVARMLAMPLIGGGLFLALFASANPILADAFAAIRLPSLASALPHFFFWSIVLVTIWPSLRPARTVTRAPIAVAGPSGLPRVPTGTLVLSLATFNAVFALQNALDIAFLWSGAPLPGHLTLAEYAHRGAYTLIATALLAGLFVLVALRPGDAATRSPTVRGLVILWVAQNVLLVASSILRTGDYVAAYGLTELRIAALAWMALVAIGLVLICWRLIRARSPRWLINANAIAALAVLVAASVVDLSAVAATWNVRHARTVGDAAGSLDLCYLRTRGAPALLPLIDLERRVKGAALQDRVTFLRAQVLESVERRQADWHGWTWRNARRLAAAKAALGPAAPTPARARYGRECDGTVIPPPLPAPPPVSPPASPLTGDVKR</sequence>
<feature type="region of interest" description="Disordered" evidence="1">
    <location>
        <begin position="476"/>
        <end position="516"/>
    </location>
</feature>
<feature type="transmembrane region" description="Helical" evidence="2">
    <location>
        <begin position="177"/>
        <end position="198"/>
    </location>
</feature>
<gene>
    <name evidence="3" type="ORF">DFR49_1359</name>
</gene>
<dbReference type="EMBL" id="QXDC01000002">
    <property type="protein sequence ID" value="RIA46799.1"/>
    <property type="molecule type" value="Genomic_DNA"/>
</dbReference>
<evidence type="ECO:0000256" key="1">
    <source>
        <dbReference type="SAM" id="MobiDB-lite"/>
    </source>
</evidence>